<organism evidence="2 3">
    <name type="scientific">Thermophagus xiamenensis</name>
    <dbReference type="NCBI Taxonomy" id="385682"/>
    <lineage>
        <taxon>Bacteria</taxon>
        <taxon>Pseudomonadati</taxon>
        <taxon>Bacteroidota</taxon>
        <taxon>Bacteroidia</taxon>
        <taxon>Marinilabiliales</taxon>
        <taxon>Marinilabiliaceae</taxon>
        <taxon>Thermophagus</taxon>
    </lineage>
</organism>
<reference evidence="2 3" key="1">
    <citation type="submission" date="2016-10" db="EMBL/GenBank/DDBJ databases">
        <authorList>
            <person name="de Groot N.N."/>
        </authorList>
    </citation>
    <scope>NUCLEOTIDE SEQUENCE [LARGE SCALE GENOMIC DNA]</scope>
    <source>
        <strain evidence="2 3">DSM 19012</strain>
    </source>
</reference>
<dbReference type="InParanoid" id="A0A1I2CKI3"/>
<dbReference type="Proteomes" id="UP000181976">
    <property type="component" value="Unassembled WGS sequence"/>
</dbReference>
<keyword evidence="3" id="KW-1185">Reference proteome</keyword>
<name>A0A1I2CKI3_9BACT</name>
<accession>A0A1I2CKI3</accession>
<evidence type="ECO:0000256" key="1">
    <source>
        <dbReference type="SAM" id="Phobius"/>
    </source>
</evidence>
<dbReference type="RefSeq" id="WP_010527592.1">
    <property type="nucleotide sequence ID" value="NZ_AFSL01000055.1"/>
</dbReference>
<dbReference type="EMBL" id="FONA01000016">
    <property type="protein sequence ID" value="SFE68748.1"/>
    <property type="molecule type" value="Genomic_DNA"/>
</dbReference>
<keyword evidence="1" id="KW-0472">Membrane</keyword>
<dbReference type="AlphaFoldDB" id="A0A1I2CKI3"/>
<proteinExistence type="predicted"/>
<dbReference type="eggNOG" id="ENOG50302BG">
    <property type="taxonomic scope" value="Bacteria"/>
</dbReference>
<keyword evidence="1" id="KW-1133">Transmembrane helix</keyword>
<keyword evidence="1" id="KW-0812">Transmembrane</keyword>
<dbReference type="STRING" id="385682.SAMN05444380_11648"/>
<gene>
    <name evidence="2" type="ORF">SAMN05444380_11648</name>
</gene>
<protein>
    <recommendedName>
        <fullName evidence="4">Riboflavin synthase subunit beta</fullName>
    </recommendedName>
</protein>
<evidence type="ECO:0008006" key="4">
    <source>
        <dbReference type="Google" id="ProtNLM"/>
    </source>
</evidence>
<evidence type="ECO:0000313" key="3">
    <source>
        <dbReference type="Proteomes" id="UP000181976"/>
    </source>
</evidence>
<feature type="transmembrane region" description="Helical" evidence="1">
    <location>
        <begin position="80"/>
        <end position="97"/>
    </location>
</feature>
<evidence type="ECO:0000313" key="2">
    <source>
        <dbReference type="EMBL" id="SFE68748.1"/>
    </source>
</evidence>
<dbReference type="OrthoDB" id="1123283at2"/>
<sequence length="109" mass="13616">MRLIFFKIPSHRRFDYDPIYYDPAKEKREERERRIRKELGLSKEEGQENRAYAERIRGGMRRRIKSHFEVTRSERKKSNLRLIIILILLIALFYYLMDSAYQWYEQFFM</sequence>